<accession>A0A445H4Z5</accession>
<evidence type="ECO:0000259" key="1">
    <source>
        <dbReference type="Pfam" id="PF14214"/>
    </source>
</evidence>
<dbReference type="InterPro" id="IPR043502">
    <property type="entry name" value="DNA/RNA_pol_sf"/>
</dbReference>
<gene>
    <name evidence="2" type="ORF">D0Y65_038486</name>
</gene>
<feature type="domain" description="Helitron helicase-like" evidence="1">
    <location>
        <begin position="11"/>
        <end position="106"/>
    </location>
</feature>
<dbReference type="Gene3D" id="3.10.10.10">
    <property type="entry name" value="HIV Type 1 Reverse Transcriptase, subunit A, domain 1"/>
    <property type="match status" value="1"/>
</dbReference>
<dbReference type="PANTHER" id="PTHR45786">
    <property type="entry name" value="DNA BINDING PROTEIN-LIKE"/>
    <property type="match status" value="1"/>
</dbReference>
<dbReference type="InterPro" id="IPR025476">
    <property type="entry name" value="Helitron_helicase-like"/>
</dbReference>
<evidence type="ECO:0000313" key="3">
    <source>
        <dbReference type="Proteomes" id="UP000289340"/>
    </source>
</evidence>
<dbReference type="Pfam" id="PF14214">
    <property type="entry name" value="Helitron_like_N"/>
    <property type="match status" value="1"/>
</dbReference>
<proteinExistence type="predicted"/>
<dbReference type="Proteomes" id="UP000289340">
    <property type="component" value="Chromosome 14"/>
</dbReference>
<dbReference type="PANTHER" id="PTHR45786:SF66">
    <property type="entry name" value="HOOK MOTIF PROTEIN, PUTATIVE-RELATED"/>
    <property type="match status" value="1"/>
</dbReference>
<evidence type="ECO:0000313" key="2">
    <source>
        <dbReference type="EMBL" id="RZB68730.1"/>
    </source>
</evidence>
<protein>
    <recommendedName>
        <fullName evidence="1">Helitron helicase-like domain-containing protein</fullName>
    </recommendedName>
</protein>
<reference evidence="2 3" key="1">
    <citation type="submission" date="2018-09" db="EMBL/GenBank/DDBJ databases">
        <title>A high-quality reference genome of wild soybean provides a powerful tool to mine soybean genomes.</title>
        <authorList>
            <person name="Xie M."/>
            <person name="Chung C.Y.L."/>
            <person name="Li M.-W."/>
            <person name="Wong F.-L."/>
            <person name="Chan T.-F."/>
            <person name="Lam H.-M."/>
        </authorList>
    </citation>
    <scope>NUCLEOTIDE SEQUENCE [LARGE SCALE GENOMIC DNA]</scope>
    <source>
        <strain evidence="3">cv. W05</strain>
        <tissue evidence="2">Hypocotyl of etiolated seedlings</tissue>
    </source>
</reference>
<keyword evidence="3" id="KW-1185">Reference proteome</keyword>
<name>A0A445H4Z5_GLYSO</name>
<sequence length="502" mass="58085">MKRKRLTMREWFAYRLQSRPNEAHTLLISRKLFHQFIVEGYTMIESERLSYIRNNQKKLRVDKYCSLQSSLDVGTSKGLTKGKRVILPSTFFGSPRYMDQLYFDANNLILPELDYNNDEIISEFDHLFASMTNEQRSIYNRIMQAVNNNEGGMFFLYGFGDIGDGIIGHENDGYATVEILRHLLIIEYDDPIHAIVNSTFPNLYQHHNNPQFFKFRAILASTNEIVEQVNDYILSLIPSEHMEYLSSDSFDKSETIEGNLGLFYNGRSLPSTLALVIGVFFNHDQVAMAKEDQDVDDNANLVYPCGPHEELNNMKIQEFLVVFNSLSNVSIACYNFDHPMYQADEGDDDLETPLELKSYIDIFAWSYQDMPRLDPSIVEQRLPLKPECPPVKQKLRRMKPEVSLKVKEEVKKQLDVGFLEVENIVHVPKKDEKAQAIYVVSHHLVSKMDSIKYIFEKPTFTGQIDCCQMLLLEYGIVYVTQKVVKGSNLAEYLAHHPIEDYE</sequence>
<dbReference type="EMBL" id="QZWG01000014">
    <property type="protein sequence ID" value="RZB68730.1"/>
    <property type="molecule type" value="Genomic_DNA"/>
</dbReference>
<comment type="caution">
    <text evidence="2">The sequence shown here is derived from an EMBL/GenBank/DDBJ whole genome shotgun (WGS) entry which is preliminary data.</text>
</comment>
<dbReference type="AlphaFoldDB" id="A0A445H4Z5"/>
<dbReference type="SUPFAM" id="SSF56672">
    <property type="entry name" value="DNA/RNA polymerases"/>
    <property type="match status" value="1"/>
</dbReference>
<organism evidence="2 3">
    <name type="scientific">Glycine soja</name>
    <name type="common">Wild soybean</name>
    <dbReference type="NCBI Taxonomy" id="3848"/>
    <lineage>
        <taxon>Eukaryota</taxon>
        <taxon>Viridiplantae</taxon>
        <taxon>Streptophyta</taxon>
        <taxon>Embryophyta</taxon>
        <taxon>Tracheophyta</taxon>
        <taxon>Spermatophyta</taxon>
        <taxon>Magnoliopsida</taxon>
        <taxon>eudicotyledons</taxon>
        <taxon>Gunneridae</taxon>
        <taxon>Pentapetalae</taxon>
        <taxon>rosids</taxon>
        <taxon>fabids</taxon>
        <taxon>Fabales</taxon>
        <taxon>Fabaceae</taxon>
        <taxon>Papilionoideae</taxon>
        <taxon>50 kb inversion clade</taxon>
        <taxon>NPAAA clade</taxon>
        <taxon>indigoferoid/millettioid clade</taxon>
        <taxon>Phaseoleae</taxon>
        <taxon>Glycine</taxon>
        <taxon>Glycine subgen. Soja</taxon>
    </lineage>
</organism>